<proteinExistence type="predicted"/>
<protein>
    <submittedName>
        <fullName evidence="2">Uncharacterized protein</fullName>
    </submittedName>
</protein>
<evidence type="ECO:0000256" key="1">
    <source>
        <dbReference type="SAM" id="SignalP"/>
    </source>
</evidence>
<sequence>MLYKLLVTVSIFLIAITSSAQETDNVETTYYFDTLLEYDEYHKKNKKHYKRFILLNSKDTIRERSVVVYDQKGVYNLEFNNYGFMMKTIVTEGFIAKKDSLVIKKETNTAFADSVIRTKNKPLLSTEIKSRYNIKKKISKVKASTNLTHKEKDFTINKTRLVFDHNYEMFSTASFTNYYKEIIEQNNNLTNGILIEKEYFDYYVQSKVKLKFISLQSVDIKITLKENSKRLLQSIPFNELKVQ</sequence>
<gene>
    <name evidence="2" type="ORF">A9Q93_04350</name>
</gene>
<evidence type="ECO:0000313" key="2">
    <source>
        <dbReference type="EMBL" id="OUS18000.1"/>
    </source>
</evidence>
<keyword evidence="1" id="KW-0732">Signal</keyword>
<dbReference type="EMBL" id="MAAX01000073">
    <property type="protein sequence ID" value="OUS18000.1"/>
    <property type="molecule type" value="Genomic_DNA"/>
</dbReference>
<feature type="chain" id="PRO_5012373999" evidence="1">
    <location>
        <begin position="21"/>
        <end position="243"/>
    </location>
</feature>
<dbReference type="AlphaFoldDB" id="A0A1Z8B603"/>
<dbReference type="Proteomes" id="UP000196102">
    <property type="component" value="Unassembled WGS sequence"/>
</dbReference>
<reference evidence="3" key="1">
    <citation type="journal article" date="2017" name="Proc. Natl. Acad. Sci. U.S.A.">
        <title>Simulation of Deepwater Horizon oil plume reveals substrate specialization within a complex community of hydrocarbon-degraders.</title>
        <authorList>
            <person name="Hu P."/>
            <person name="Dubinsky E.A."/>
            <person name="Probst A.J."/>
            <person name="Wang J."/>
            <person name="Sieber C.M.K."/>
            <person name="Tom L.M."/>
            <person name="Gardinali P."/>
            <person name="Banfield J.F."/>
            <person name="Atlas R.M."/>
            <person name="Andersen G.L."/>
        </authorList>
    </citation>
    <scope>NUCLEOTIDE SEQUENCE [LARGE SCALE GENOMIC DNA]</scope>
</reference>
<name>A0A1Z8B603_9FLAO</name>
<comment type="caution">
    <text evidence="2">The sequence shown here is derived from an EMBL/GenBank/DDBJ whole genome shotgun (WGS) entry which is preliminary data.</text>
</comment>
<accession>A0A1Z8B603</accession>
<evidence type="ECO:0000313" key="3">
    <source>
        <dbReference type="Proteomes" id="UP000196102"/>
    </source>
</evidence>
<feature type="signal peptide" evidence="1">
    <location>
        <begin position="1"/>
        <end position="20"/>
    </location>
</feature>
<organism evidence="2 3">
    <name type="scientific">Nonlabens dokdonensis</name>
    <dbReference type="NCBI Taxonomy" id="328515"/>
    <lineage>
        <taxon>Bacteria</taxon>
        <taxon>Pseudomonadati</taxon>
        <taxon>Bacteroidota</taxon>
        <taxon>Flavobacteriia</taxon>
        <taxon>Flavobacteriales</taxon>
        <taxon>Flavobacteriaceae</taxon>
        <taxon>Nonlabens</taxon>
    </lineage>
</organism>